<dbReference type="RefSeq" id="WP_252425527.1">
    <property type="nucleotide sequence ID" value="NZ_JAMWMR010000012.1"/>
</dbReference>
<feature type="transmembrane region" description="Helical" evidence="1">
    <location>
        <begin position="117"/>
        <end position="135"/>
    </location>
</feature>
<evidence type="ECO:0000313" key="4">
    <source>
        <dbReference type="Proteomes" id="UP001523219"/>
    </source>
</evidence>
<accession>A0ABT0ZF59</accession>
<dbReference type="Proteomes" id="UP001523219">
    <property type="component" value="Unassembled WGS sequence"/>
</dbReference>
<feature type="transmembrane region" description="Helical" evidence="1">
    <location>
        <begin position="94"/>
        <end position="111"/>
    </location>
</feature>
<dbReference type="Pfam" id="PF23636">
    <property type="entry name" value="DUF7144"/>
    <property type="match status" value="1"/>
</dbReference>
<dbReference type="EMBL" id="JAMWMR010000012">
    <property type="protein sequence ID" value="MCN9242225.1"/>
    <property type="molecule type" value="Genomic_DNA"/>
</dbReference>
<evidence type="ECO:0000256" key="1">
    <source>
        <dbReference type="SAM" id="Phobius"/>
    </source>
</evidence>
<protein>
    <recommendedName>
        <fullName evidence="2">DUF7144 domain-containing protein</fullName>
    </recommendedName>
</protein>
<feature type="domain" description="DUF7144" evidence="2">
    <location>
        <begin position="25"/>
        <end position="134"/>
    </location>
</feature>
<keyword evidence="1" id="KW-0812">Transmembrane</keyword>
<feature type="transmembrane region" description="Helical" evidence="1">
    <location>
        <begin position="26"/>
        <end position="47"/>
    </location>
</feature>
<evidence type="ECO:0000259" key="2">
    <source>
        <dbReference type="Pfam" id="PF23636"/>
    </source>
</evidence>
<keyword evidence="1" id="KW-1133">Transmembrane helix</keyword>
<comment type="caution">
    <text evidence="3">The sequence shown here is derived from an EMBL/GenBank/DDBJ whole genome shotgun (WGS) entry which is preliminary data.</text>
</comment>
<name>A0ABT0ZF59_9ACTN</name>
<keyword evidence="1" id="KW-0472">Membrane</keyword>
<dbReference type="InterPro" id="IPR055568">
    <property type="entry name" value="DUF7144"/>
</dbReference>
<reference evidence="3 4" key="1">
    <citation type="submission" date="2022-05" db="EMBL/GenBank/DDBJ databases">
        <title>Streptomyces sp. nov. RY43-2 isolated from soil of a peat swamp forest.</title>
        <authorList>
            <person name="Kanchanasin P."/>
            <person name="Tanasupawat S."/>
            <person name="Phongsopitanun W."/>
        </authorList>
    </citation>
    <scope>NUCLEOTIDE SEQUENCE [LARGE SCALE GENOMIC DNA]</scope>
    <source>
        <strain evidence="3 4">RY43-2</strain>
    </source>
</reference>
<gene>
    <name evidence="3" type="ORF">NGF19_15735</name>
</gene>
<evidence type="ECO:0000313" key="3">
    <source>
        <dbReference type="EMBL" id="MCN9242225.1"/>
    </source>
</evidence>
<organism evidence="3 4">
    <name type="scientific">Streptomyces macrolidinus</name>
    <dbReference type="NCBI Taxonomy" id="2952607"/>
    <lineage>
        <taxon>Bacteria</taxon>
        <taxon>Bacillati</taxon>
        <taxon>Actinomycetota</taxon>
        <taxon>Actinomycetes</taxon>
        <taxon>Kitasatosporales</taxon>
        <taxon>Streptomycetaceae</taxon>
        <taxon>Streptomyces</taxon>
    </lineage>
</organism>
<feature type="transmembrane region" description="Helical" evidence="1">
    <location>
        <begin position="67"/>
        <end position="87"/>
    </location>
</feature>
<keyword evidence="4" id="KW-1185">Reference proteome</keyword>
<proteinExistence type="predicted"/>
<sequence length="144" mass="15510">MTETPGRARPGPAPADPGRVHGVYRFAGFMLELSGVLSLLQGVSAVARDTLYGGTPPYEYRFDLTAWGWIHLVVGVALIVAGLGVLTGKAWGRGAGVAAAAVSLITQFMFIPHYPLWSISVMALDLITIWVLSRFPPDFDLGRR</sequence>